<proteinExistence type="predicted"/>
<dbReference type="AlphaFoldDB" id="A0A8T1H9F7"/>
<protein>
    <submittedName>
        <fullName evidence="4">Uncharacterized protein</fullName>
    </submittedName>
</protein>
<organism evidence="4 5">
    <name type="scientific">Phytophthora cactorum</name>
    <dbReference type="NCBI Taxonomy" id="29920"/>
    <lineage>
        <taxon>Eukaryota</taxon>
        <taxon>Sar</taxon>
        <taxon>Stramenopiles</taxon>
        <taxon>Oomycota</taxon>
        <taxon>Peronosporomycetes</taxon>
        <taxon>Peronosporales</taxon>
        <taxon>Peronosporaceae</taxon>
        <taxon>Phytophthora</taxon>
    </lineage>
</organism>
<dbReference type="VEuPathDB" id="FungiDB:PC110_g16440"/>
<sequence length="135" mass="14727">MIYVARNAWPTGGLIGEADWRIRNFFWNSCFAMPVRAPRGWIRAEIVEMSPANGGIGAPNIKTELVVLAAMTVGGWALTTKPLQRATARIMQGLAGETNAHQLDGIHGQGTQGFVEHRETGSSRALRKEATINKQ</sequence>
<reference evidence="4" key="1">
    <citation type="submission" date="2018-05" db="EMBL/GenBank/DDBJ databases">
        <title>Effector identification in a new, highly contiguous assembly of the strawberry crown rot pathogen Phytophthora cactorum.</title>
        <authorList>
            <person name="Armitage A.D."/>
            <person name="Nellist C.F."/>
            <person name="Bates H."/>
            <person name="Vickerstaff R.J."/>
            <person name="Harrison R.J."/>
        </authorList>
    </citation>
    <scope>NUCLEOTIDE SEQUENCE</scope>
    <source>
        <strain evidence="2">4032</strain>
        <strain evidence="3">4040</strain>
        <strain evidence="4">P421</strain>
    </source>
</reference>
<dbReference type="Proteomes" id="UP000774804">
    <property type="component" value="Unassembled WGS sequence"/>
</dbReference>
<dbReference type="Proteomes" id="UP000760860">
    <property type="component" value="Unassembled WGS sequence"/>
</dbReference>
<dbReference type="Proteomes" id="UP000736787">
    <property type="component" value="Unassembled WGS sequence"/>
</dbReference>
<dbReference type="EMBL" id="RCMK01000921">
    <property type="protein sequence ID" value="KAG2907730.1"/>
    <property type="molecule type" value="Genomic_DNA"/>
</dbReference>
<comment type="caution">
    <text evidence="4">The sequence shown here is derived from an EMBL/GenBank/DDBJ whole genome shotgun (WGS) entry which is preliminary data.</text>
</comment>
<name>A0A8T1H9F7_9STRA</name>
<feature type="region of interest" description="Disordered" evidence="1">
    <location>
        <begin position="115"/>
        <end position="135"/>
    </location>
</feature>
<dbReference type="EMBL" id="RCMV01001347">
    <property type="protein sequence ID" value="KAG3209025.1"/>
    <property type="molecule type" value="Genomic_DNA"/>
</dbReference>
<evidence type="ECO:0000313" key="4">
    <source>
        <dbReference type="EMBL" id="KAG3209025.1"/>
    </source>
</evidence>
<gene>
    <name evidence="2" type="ORF">PC115_g20513</name>
    <name evidence="3" type="ORF">PC117_g20143</name>
    <name evidence="4" type="ORF">PC129_g19958</name>
</gene>
<evidence type="ECO:0000313" key="5">
    <source>
        <dbReference type="Proteomes" id="UP000760860"/>
    </source>
</evidence>
<accession>A0A8T1H9F7</accession>
<evidence type="ECO:0000313" key="2">
    <source>
        <dbReference type="EMBL" id="KAG2886963.1"/>
    </source>
</evidence>
<dbReference type="EMBL" id="RCMI01001303">
    <property type="protein sequence ID" value="KAG2886963.1"/>
    <property type="molecule type" value="Genomic_DNA"/>
</dbReference>
<evidence type="ECO:0000256" key="1">
    <source>
        <dbReference type="SAM" id="MobiDB-lite"/>
    </source>
</evidence>
<evidence type="ECO:0000313" key="3">
    <source>
        <dbReference type="EMBL" id="KAG2907730.1"/>
    </source>
</evidence>